<evidence type="ECO:0000256" key="5">
    <source>
        <dbReference type="ARBA" id="ARBA00023136"/>
    </source>
</evidence>
<name>A0ABQ4PW07_9PROT</name>
<dbReference type="Pfam" id="PF09924">
    <property type="entry name" value="LPG_synthase_C"/>
    <property type="match status" value="1"/>
</dbReference>
<proteinExistence type="predicted"/>
<dbReference type="SUPFAM" id="SSF55729">
    <property type="entry name" value="Acyl-CoA N-acyltransferases (Nat)"/>
    <property type="match status" value="1"/>
</dbReference>
<gene>
    <name evidence="7" type="ORF">PsB1_1383</name>
</gene>
<dbReference type="InterPro" id="IPR016181">
    <property type="entry name" value="Acyl_CoA_acyltransferase"/>
</dbReference>
<reference evidence="7" key="2">
    <citation type="journal article" date="2023" name="ISME Commun">
        <title>Characterization of a bloom-associated alphaproteobacterial lineage, 'Candidatus Phycosocius': insights into freshwater algal-bacterial interactions.</title>
        <authorList>
            <person name="Tanabe Y."/>
            <person name="Yamaguchi H."/>
            <person name="Yoshida M."/>
            <person name="Kai A."/>
            <person name="Okazaki Y."/>
        </authorList>
    </citation>
    <scope>NUCLEOTIDE SEQUENCE</scope>
    <source>
        <strain evidence="7">BOTRYCO-1</strain>
    </source>
</reference>
<evidence type="ECO:0000256" key="1">
    <source>
        <dbReference type="ARBA" id="ARBA00004651"/>
    </source>
</evidence>
<evidence type="ECO:0000313" key="7">
    <source>
        <dbReference type="EMBL" id="GIU67229.1"/>
    </source>
</evidence>
<feature type="domain" description="Phosphatidylglycerol lysyltransferase C-terminal" evidence="6">
    <location>
        <begin position="39"/>
        <end position="330"/>
    </location>
</feature>
<evidence type="ECO:0000259" key="6">
    <source>
        <dbReference type="Pfam" id="PF09924"/>
    </source>
</evidence>
<protein>
    <recommendedName>
        <fullName evidence="6">Phosphatidylglycerol lysyltransferase C-terminal domain-containing protein</fullName>
    </recommendedName>
</protein>
<keyword evidence="8" id="KW-1185">Reference proteome</keyword>
<dbReference type="Proteomes" id="UP001161064">
    <property type="component" value="Unassembled WGS sequence"/>
</dbReference>
<dbReference type="PANTHER" id="PTHR34697">
    <property type="entry name" value="PHOSPHATIDYLGLYCEROL LYSYLTRANSFERASE"/>
    <property type="match status" value="1"/>
</dbReference>
<comment type="caution">
    <text evidence="7">The sequence shown here is derived from an EMBL/GenBank/DDBJ whole genome shotgun (WGS) entry which is preliminary data.</text>
</comment>
<accession>A0ABQ4PW07</accession>
<evidence type="ECO:0000256" key="4">
    <source>
        <dbReference type="ARBA" id="ARBA00022989"/>
    </source>
</evidence>
<sequence>MSMTVELATSRLLPRRFGRPTPRLEVHEGDLARADMILSRANRCEPQSNAALLGDKRLLFSSSGRSFISYAPEGANWLAFGGPVGLADEALDLARHFIDLAQHSQKQPSFYGVGPSFDSIAQHLGLRKLKTGERAILDLTQFSLEGKQRQVIRTHRNRHLKNNFRVCVEGPGAVRANLGRLQVISDQWLSHQAGGEKGFGLGRFDIHYIDRLPLATVRTETGNLAAFATLWPTADQSRLGVDLMRYGDDAPNGVMDFLFAELFLWAKAQGYREFDLNTAPLAGVEPCMQSPFLTSVGKLMFEHGEKLYNFKGVRRFKNKFHPHWEDVYLASPKGVSQLSALAKVTWLINRPR</sequence>
<dbReference type="InterPro" id="IPR024320">
    <property type="entry name" value="LPG_synthase_C"/>
</dbReference>
<dbReference type="PANTHER" id="PTHR34697:SF2">
    <property type="entry name" value="PHOSPHATIDYLGLYCEROL LYSYLTRANSFERASE"/>
    <property type="match status" value="1"/>
</dbReference>
<comment type="subcellular location">
    <subcellularLocation>
        <location evidence="1">Cell membrane</location>
        <topology evidence="1">Multi-pass membrane protein</topology>
    </subcellularLocation>
</comment>
<evidence type="ECO:0000313" key="8">
    <source>
        <dbReference type="Proteomes" id="UP001161064"/>
    </source>
</evidence>
<keyword evidence="5" id="KW-0472">Membrane</keyword>
<dbReference type="EMBL" id="BPFZ01000007">
    <property type="protein sequence ID" value="GIU67229.1"/>
    <property type="molecule type" value="Genomic_DNA"/>
</dbReference>
<evidence type="ECO:0000256" key="2">
    <source>
        <dbReference type="ARBA" id="ARBA00022475"/>
    </source>
</evidence>
<keyword evidence="4" id="KW-1133">Transmembrane helix</keyword>
<evidence type="ECO:0000256" key="3">
    <source>
        <dbReference type="ARBA" id="ARBA00022692"/>
    </source>
</evidence>
<dbReference type="InterPro" id="IPR051211">
    <property type="entry name" value="PG_lysyltransferase"/>
</dbReference>
<organism evidence="7 8">
    <name type="scientific">Candidatus Phycosocius spiralis</name>
    <dbReference type="NCBI Taxonomy" id="2815099"/>
    <lineage>
        <taxon>Bacteria</taxon>
        <taxon>Pseudomonadati</taxon>
        <taxon>Pseudomonadota</taxon>
        <taxon>Alphaproteobacteria</taxon>
        <taxon>Caulobacterales</taxon>
        <taxon>Caulobacterales incertae sedis</taxon>
        <taxon>Candidatus Phycosocius</taxon>
    </lineage>
</organism>
<keyword evidence="3" id="KW-0812">Transmembrane</keyword>
<reference evidence="7" key="1">
    <citation type="submission" date="2021-05" db="EMBL/GenBank/DDBJ databases">
        <authorList>
            <person name="Tanabe Y."/>
        </authorList>
    </citation>
    <scope>NUCLEOTIDE SEQUENCE</scope>
    <source>
        <strain evidence="7">BOTRYCO-1</strain>
    </source>
</reference>
<keyword evidence="2" id="KW-1003">Cell membrane</keyword>